<reference evidence="2 3" key="2">
    <citation type="submission" date="2018-11" db="EMBL/GenBank/DDBJ databases">
        <authorList>
            <consortium name="Pathogen Informatics"/>
        </authorList>
    </citation>
    <scope>NUCLEOTIDE SEQUENCE [LARGE SCALE GENOMIC DNA]</scope>
    <source>
        <strain evidence="2 3">MHpl1</strain>
    </source>
</reference>
<keyword evidence="3" id="KW-1185">Reference proteome</keyword>
<dbReference type="EMBL" id="UZAF01002106">
    <property type="protein sequence ID" value="VDO10037.1"/>
    <property type="molecule type" value="Genomic_DNA"/>
</dbReference>
<organism evidence="4">
    <name type="scientific">Haemonchus placei</name>
    <name type="common">Barber's pole worm</name>
    <dbReference type="NCBI Taxonomy" id="6290"/>
    <lineage>
        <taxon>Eukaryota</taxon>
        <taxon>Metazoa</taxon>
        <taxon>Ecdysozoa</taxon>
        <taxon>Nematoda</taxon>
        <taxon>Chromadorea</taxon>
        <taxon>Rhabditida</taxon>
        <taxon>Rhabditina</taxon>
        <taxon>Rhabditomorpha</taxon>
        <taxon>Strongyloidea</taxon>
        <taxon>Trichostrongylidae</taxon>
        <taxon>Haemonchus</taxon>
    </lineage>
</organism>
<dbReference type="Proteomes" id="UP000268014">
    <property type="component" value="Unassembled WGS sequence"/>
</dbReference>
<accession>A0A0N4VW72</accession>
<evidence type="ECO:0000313" key="3">
    <source>
        <dbReference type="Proteomes" id="UP000268014"/>
    </source>
</evidence>
<gene>
    <name evidence="2" type="ORF">HPLM_LOCUS1540</name>
</gene>
<dbReference type="AlphaFoldDB" id="A0A0N4VW72"/>
<sequence length="158" mass="18438">MLREQGCAQNRRAIYSEQCVSPKKEREPGFEDGEGMAGKLAEQAKRRGIECEDNLRMTTTEERVWQQTLMARAKRDAEEEERTEIRLVQEAARSRIRRQQESDEIREIRRARDAARARPSGEQDEAMRQHRHVASAQRDRIRIGRETSADSTKTKNRS</sequence>
<evidence type="ECO:0000256" key="1">
    <source>
        <dbReference type="SAM" id="MobiDB-lite"/>
    </source>
</evidence>
<reference evidence="4" key="1">
    <citation type="submission" date="2017-02" db="UniProtKB">
        <authorList>
            <consortium name="WormBaseParasite"/>
        </authorList>
    </citation>
    <scope>IDENTIFICATION</scope>
</reference>
<proteinExistence type="predicted"/>
<feature type="compositionally biased region" description="Basic and acidic residues" evidence="1">
    <location>
        <begin position="137"/>
        <end position="148"/>
    </location>
</feature>
<feature type="compositionally biased region" description="Basic and acidic residues" evidence="1">
    <location>
        <begin position="98"/>
        <end position="128"/>
    </location>
</feature>
<dbReference type="WBParaSite" id="HPLM_0000154201-mRNA-1">
    <property type="protein sequence ID" value="HPLM_0000154201-mRNA-1"/>
    <property type="gene ID" value="HPLM_0000154201"/>
</dbReference>
<protein>
    <submittedName>
        <fullName evidence="4">CCDC66 domain-containing protein</fullName>
    </submittedName>
</protein>
<evidence type="ECO:0000313" key="4">
    <source>
        <dbReference type="WBParaSite" id="HPLM_0000154201-mRNA-1"/>
    </source>
</evidence>
<feature type="region of interest" description="Disordered" evidence="1">
    <location>
        <begin position="92"/>
        <end position="158"/>
    </location>
</feature>
<name>A0A0N4VW72_HAEPC</name>
<evidence type="ECO:0000313" key="2">
    <source>
        <dbReference type="EMBL" id="VDO10037.1"/>
    </source>
</evidence>
<feature type="region of interest" description="Disordered" evidence="1">
    <location>
        <begin position="19"/>
        <end position="41"/>
    </location>
</feature>